<feature type="non-terminal residue" evidence="1">
    <location>
        <position position="1"/>
    </location>
</feature>
<evidence type="ECO:0000313" key="2">
    <source>
        <dbReference type="Proteomes" id="UP000321570"/>
    </source>
</evidence>
<reference evidence="1 2" key="1">
    <citation type="submission" date="2019-07" db="EMBL/GenBank/DDBJ databases">
        <authorList>
            <person name="Jastrzebski P J."/>
            <person name="Paukszto L."/>
            <person name="Jastrzebski P J."/>
        </authorList>
    </citation>
    <scope>NUCLEOTIDE SEQUENCE [LARGE SCALE GENOMIC DNA]</scope>
    <source>
        <strain evidence="1 2">WMS-il1</strain>
    </source>
</reference>
<protein>
    <submittedName>
        <fullName evidence="1">Uncharacterized protein</fullName>
    </submittedName>
</protein>
<proteinExistence type="predicted"/>
<dbReference type="EMBL" id="CABIJS010000188">
    <property type="protein sequence ID" value="VUZ45707.1"/>
    <property type="molecule type" value="Genomic_DNA"/>
</dbReference>
<evidence type="ECO:0000313" key="1">
    <source>
        <dbReference type="EMBL" id="VUZ45707.1"/>
    </source>
</evidence>
<dbReference type="AlphaFoldDB" id="A0A564YEJ5"/>
<sequence>VVFSVTVVRNVVCCRPFPPRSVPSVPNGLPNGGMRNDSVISNGIHSQFPSFENWFDEASLSRMSLSSSLQIL</sequence>
<organism evidence="1 2">
    <name type="scientific">Hymenolepis diminuta</name>
    <name type="common">Rat tapeworm</name>
    <dbReference type="NCBI Taxonomy" id="6216"/>
    <lineage>
        <taxon>Eukaryota</taxon>
        <taxon>Metazoa</taxon>
        <taxon>Spiralia</taxon>
        <taxon>Lophotrochozoa</taxon>
        <taxon>Platyhelminthes</taxon>
        <taxon>Cestoda</taxon>
        <taxon>Eucestoda</taxon>
        <taxon>Cyclophyllidea</taxon>
        <taxon>Hymenolepididae</taxon>
        <taxon>Hymenolepis</taxon>
    </lineage>
</organism>
<accession>A0A564YEJ5</accession>
<keyword evidence="2" id="KW-1185">Reference proteome</keyword>
<name>A0A564YEJ5_HYMDI</name>
<dbReference type="Proteomes" id="UP000321570">
    <property type="component" value="Unassembled WGS sequence"/>
</dbReference>
<gene>
    <name evidence="1" type="ORF">WMSIL1_LOCUS5757</name>
</gene>